<sequence length="431" mass="44753">MMTHHLTRRDLLRFSAIGLGSASLFAIAGCSTTGPATGGAGTPDVGGEATDFSFASWSLSEEAPKATVQAAIDAFAGDKGVSVETVTFPYNEYLNQLTLQVRGGQFAGAVQVDVAWLAALAALGKLADLGPLAEGRGYTAAALAAGRLDDVQYGLPWTIGAIGLIGNAELFDRAGASLEPASIEEFEEGLRALKGIGVTPYAAATAAAQLKDILMWMQTFGSPLVEGDSVEIGDEASVKAVEWYKKLFDEGLIAPDVDRFAARNLFAQEAAALYDDAPVGVSAVRSAATDPAIVDKMVPIARPVARTGDAPVATLWGHAVCVVSGDGEGTAAEFAQWLTSDDEQTAAYFEALSLPPATESGLQSEAVGADRFNSEFAERITATATKNPFWGYVNYAQMETAIAENVQAVLIGDASPADALAEAKSTIAGML</sequence>
<dbReference type="PANTHER" id="PTHR43649:SF34">
    <property type="entry name" value="ABC TRANSPORTER PERIPLASMIC-BINDING PROTEIN YCJN-RELATED"/>
    <property type="match status" value="1"/>
</dbReference>
<feature type="signal peptide" evidence="4">
    <location>
        <begin position="1"/>
        <end position="28"/>
    </location>
</feature>
<name>A0A1B9N9T3_9MICO</name>
<dbReference type="InterPro" id="IPR006311">
    <property type="entry name" value="TAT_signal"/>
</dbReference>
<dbReference type="EMBL" id="LXMD01000025">
    <property type="protein sequence ID" value="OCG73355.1"/>
    <property type="molecule type" value="Genomic_DNA"/>
</dbReference>
<protein>
    <submittedName>
        <fullName evidence="5">ABC transporter substrate-binding protein</fullName>
    </submittedName>
</protein>
<organism evidence="5 6">
    <name type="scientific">Microbacterium sediminis</name>
    <dbReference type="NCBI Taxonomy" id="904291"/>
    <lineage>
        <taxon>Bacteria</taxon>
        <taxon>Bacillati</taxon>
        <taxon>Actinomycetota</taxon>
        <taxon>Actinomycetes</taxon>
        <taxon>Micrococcales</taxon>
        <taxon>Microbacteriaceae</taxon>
        <taxon>Microbacterium</taxon>
    </lineage>
</organism>
<dbReference type="AlphaFoldDB" id="A0A1B9N9T3"/>
<keyword evidence="2" id="KW-0813">Transport</keyword>
<feature type="chain" id="PRO_5039405286" evidence="4">
    <location>
        <begin position="29"/>
        <end position="431"/>
    </location>
</feature>
<dbReference type="SUPFAM" id="SSF53850">
    <property type="entry name" value="Periplasmic binding protein-like II"/>
    <property type="match status" value="1"/>
</dbReference>
<evidence type="ECO:0000313" key="6">
    <source>
        <dbReference type="Proteomes" id="UP000093355"/>
    </source>
</evidence>
<evidence type="ECO:0000256" key="2">
    <source>
        <dbReference type="ARBA" id="ARBA00022448"/>
    </source>
</evidence>
<evidence type="ECO:0000313" key="5">
    <source>
        <dbReference type="EMBL" id="OCG73355.1"/>
    </source>
</evidence>
<keyword evidence="6" id="KW-1185">Reference proteome</keyword>
<evidence type="ECO:0000256" key="4">
    <source>
        <dbReference type="SAM" id="SignalP"/>
    </source>
</evidence>
<dbReference type="PROSITE" id="PS51318">
    <property type="entry name" value="TAT"/>
    <property type="match status" value="1"/>
</dbReference>
<gene>
    <name evidence="5" type="ORF">A7J15_08710</name>
</gene>
<evidence type="ECO:0000256" key="1">
    <source>
        <dbReference type="ARBA" id="ARBA00008520"/>
    </source>
</evidence>
<comment type="similarity">
    <text evidence="1">Belongs to the bacterial solute-binding protein 1 family.</text>
</comment>
<dbReference type="PANTHER" id="PTHR43649">
    <property type="entry name" value="ARABINOSE-BINDING PROTEIN-RELATED"/>
    <property type="match status" value="1"/>
</dbReference>
<comment type="caution">
    <text evidence="5">The sequence shown here is derived from an EMBL/GenBank/DDBJ whole genome shotgun (WGS) entry which is preliminary data.</text>
</comment>
<dbReference type="Proteomes" id="UP000093355">
    <property type="component" value="Unassembled WGS sequence"/>
</dbReference>
<keyword evidence="3 4" id="KW-0732">Signal</keyword>
<dbReference type="InterPro" id="IPR050490">
    <property type="entry name" value="Bact_solute-bd_prot1"/>
</dbReference>
<accession>A0A1B9N9T3</accession>
<dbReference type="Gene3D" id="3.40.190.10">
    <property type="entry name" value="Periplasmic binding protein-like II"/>
    <property type="match status" value="1"/>
</dbReference>
<dbReference type="Pfam" id="PF13416">
    <property type="entry name" value="SBP_bac_8"/>
    <property type="match status" value="1"/>
</dbReference>
<evidence type="ECO:0000256" key="3">
    <source>
        <dbReference type="ARBA" id="ARBA00022729"/>
    </source>
</evidence>
<dbReference type="STRING" id="904291.A7J15_08710"/>
<proteinExistence type="inferred from homology"/>
<reference evidence="5 6" key="1">
    <citation type="submission" date="2016-05" db="EMBL/GenBank/DDBJ databases">
        <authorList>
            <person name="Lavstsen T."/>
            <person name="Jespersen J.S."/>
        </authorList>
    </citation>
    <scope>NUCLEOTIDE SEQUENCE [LARGE SCALE GENOMIC DNA]</scope>
    <source>
        <strain evidence="5 6">YLB-01</strain>
    </source>
</reference>
<dbReference type="InterPro" id="IPR006059">
    <property type="entry name" value="SBP"/>
</dbReference>